<evidence type="ECO:0000256" key="3">
    <source>
        <dbReference type="ARBA" id="ARBA00022692"/>
    </source>
</evidence>
<comment type="caution">
    <text evidence="8">The sequence shown here is derived from an EMBL/GenBank/DDBJ whole genome shotgun (WGS) entry which is preliminary data.</text>
</comment>
<dbReference type="Pfam" id="PF01425">
    <property type="entry name" value="Amidase"/>
    <property type="match status" value="1"/>
</dbReference>
<feature type="domain" description="G-protein coupled receptors family 1 profile" evidence="7">
    <location>
        <begin position="1"/>
        <end position="162"/>
    </location>
</feature>
<evidence type="ECO:0000313" key="9">
    <source>
        <dbReference type="Proteomes" id="UP000625711"/>
    </source>
</evidence>
<dbReference type="GO" id="GO:0004930">
    <property type="term" value="F:G protein-coupled receptor activity"/>
    <property type="evidence" value="ECO:0007669"/>
    <property type="project" value="InterPro"/>
</dbReference>
<name>A0A834I1V4_RHYFE</name>
<accession>A0A834I1V4</accession>
<keyword evidence="3 6" id="KW-0812">Transmembrane</keyword>
<dbReference type="InterPro" id="IPR036928">
    <property type="entry name" value="AS_sf"/>
</dbReference>
<protein>
    <recommendedName>
        <fullName evidence="7">G-protein coupled receptors family 1 profile domain-containing protein</fullName>
    </recommendedName>
</protein>
<dbReference type="GO" id="GO:0016020">
    <property type="term" value="C:membrane"/>
    <property type="evidence" value="ECO:0007669"/>
    <property type="project" value="UniProtKB-SubCell"/>
</dbReference>
<comment type="similarity">
    <text evidence="2">Belongs to the G-protein coupled receptor 1 family.</text>
</comment>
<dbReference type="PRINTS" id="PR00237">
    <property type="entry name" value="GPCRRHODOPSN"/>
</dbReference>
<feature type="transmembrane region" description="Helical" evidence="6">
    <location>
        <begin position="47"/>
        <end position="72"/>
    </location>
</feature>
<dbReference type="Gene3D" id="3.90.1300.10">
    <property type="entry name" value="Amidase signature (AS) domain"/>
    <property type="match status" value="1"/>
</dbReference>
<feature type="transmembrane region" description="Helical" evidence="6">
    <location>
        <begin position="7"/>
        <end position="27"/>
    </location>
</feature>
<evidence type="ECO:0000256" key="4">
    <source>
        <dbReference type="ARBA" id="ARBA00022989"/>
    </source>
</evidence>
<dbReference type="AlphaFoldDB" id="A0A834I1V4"/>
<dbReference type="SUPFAM" id="SSF75304">
    <property type="entry name" value="Amidase signature (AS) enzymes"/>
    <property type="match status" value="1"/>
</dbReference>
<evidence type="ECO:0000256" key="5">
    <source>
        <dbReference type="ARBA" id="ARBA00023136"/>
    </source>
</evidence>
<dbReference type="Proteomes" id="UP000625711">
    <property type="component" value="Unassembled WGS sequence"/>
</dbReference>
<evidence type="ECO:0000313" key="8">
    <source>
        <dbReference type="EMBL" id="KAF7271158.1"/>
    </source>
</evidence>
<dbReference type="InterPro" id="IPR052739">
    <property type="entry name" value="FAAH2"/>
</dbReference>
<sequence>MIALIWTVSLTATIPWALFFDLVVIFSDAPDVQLCLEVWPEPMNGSLYFLVANLLFCYILPMILITMCYVLIYVKVWKRHIPTDTRDAQMERMQQKSKVKVVKMLVAVVILFVISWLPLYAIFARIKLGGEIAPWEEEVLPIATPIAQWLGASNSCINPILYAFFNKKFRKGFAAVLKSRRCCGRLRYYETVTVTASSSASVRKSSHFYNNNSSTRKLTTAADALTVSYICNNADHYSHQYYGSNRQRTVKYGDQTNIMRLWTQTVPLSSESVPPTSDPLLLQSAQQLAQSIRNRKLTCQQVVQTFINRIKEVNPIINAVVDERFSEALKEATAIDDAISIGNIMETDFDNKPLLGIPFTTKESVACKGMAFTFGLKKRKGHKAHFDADCVELMKKAGAILVGVTNIPQLNLWQETSNPIYGLTKNPYNTSRNVGGSSGGEASIIASCGSPIGIGTDIGGSSRIPAFMCGLFGHKPTCNIIPIKGLTFRTGQEEDSMVVCGPITKNVADLILCLKVLAGPKRVQKLNLDEPVAIKDLKVYYVSNPRDIFVSPFRGETKYFFNRAIEMFKEVCETKPSELQFEDLKYTTKLWKYWMTQEGTNFKHDINNREGEINSIVEIVKHFTIGGDFTTATIYNLINGLMKKVDEKWAKQTTEQLKKAILSKLDNNSVLIYPSVPFPASYHYTAFLRPYNFNLFSIWNVLKLPVTQVPLGLGKDGLPMGIQVVAAPFQDRLCIAVAKELEQHFGGFKEP</sequence>
<dbReference type="PANTHER" id="PTHR43372">
    <property type="entry name" value="FATTY-ACID AMIDE HYDROLASE"/>
    <property type="match status" value="1"/>
</dbReference>
<evidence type="ECO:0000259" key="7">
    <source>
        <dbReference type="PROSITE" id="PS50262"/>
    </source>
</evidence>
<dbReference type="OrthoDB" id="6428749at2759"/>
<gene>
    <name evidence="8" type="ORF">GWI33_015927</name>
</gene>
<comment type="subcellular location">
    <subcellularLocation>
        <location evidence="1">Membrane</location>
    </subcellularLocation>
</comment>
<reference evidence="8" key="1">
    <citation type="submission" date="2020-08" db="EMBL/GenBank/DDBJ databases">
        <title>Genome sequencing and assembly of the red palm weevil Rhynchophorus ferrugineus.</title>
        <authorList>
            <person name="Dias G.B."/>
            <person name="Bergman C.M."/>
            <person name="Manee M."/>
        </authorList>
    </citation>
    <scope>NUCLEOTIDE SEQUENCE</scope>
    <source>
        <strain evidence="8">AA-2017</strain>
        <tissue evidence="8">Whole larva</tissue>
    </source>
</reference>
<evidence type="ECO:0000256" key="6">
    <source>
        <dbReference type="SAM" id="Phobius"/>
    </source>
</evidence>
<evidence type="ECO:0000256" key="1">
    <source>
        <dbReference type="ARBA" id="ARBA00004370"/>
    </source>
</evidence>
<keyword evidence="9" id="KW-1185">Reference proteome</keyword>
<dbReference type="InterPro" id="IPR017452">
    <property type="entry name" value="GPCR_Rhodpsn_7TM"/>
</dbReference>
<dbReference type="EMBL" id="JAACXV010014009">
    <property type="protein sequence ID" value="KAF7271158.1"/>
    <property type="molecule type" value="Genomic_DNA"/>
</dbReference>
<dbReference type="Gene3D" id="1.20.1070.10">
    <property type="entry name" value="Rhodopsin 7-helix transmembrane proteins"/>
    <property type="match status" value="1"/>
</dbReference>
<dbReference type="Pfam" id="PF00001">
    <property type="entry name" value="7tm_1"/>
    <property type="match status" value="1"/>
</dbReference>
<dbReference type="InterPro" id="IPR023631">
    <property type="entry name" value="Amidase_dom"/>
</dbReference>
<dbReference type="GO" id="GO:0012505">
    <property type="term" value="C:endomembrane system"/>
    <property type="evidence" value="ECO:0007669"/>
    <property type="project" value="TreeGrafter"/>
</dbReference>
<keyword evidence="5 6" id="KW-0472">Membrane</keyword>
<evidence type="ECO:0000256" key="2">
    <source>
        <dbReference type="ARBA" id="ARBA00010663"/>
    </source>
</evidence>
<dbReference type="PANTHER" id="PTHR43372:SF1">
    <property type="entry name" value="LD38433P"/>
    <property type="match status" value="1"/>
</dbReference>
<dbReference type="InterPro" id="IPR000276">
    <property type="entry name" value="GPCR_Rhodpsn"/>
</dbReference>
<keyword evidence="4 6" id="KW-1133">Transmembrane helix</keyword>
<dbReference type="SUPFAM" id="SSF81321">
    <property type="entry name" value="Family A G protein-coupled receptor-like"/>
    <property type="match status" value="1"/>
</dbReference>
<dbReference type="PROSITE" id="PS50262">
    <property type="entry name" value="G_PROTEIN_RECEP_F1_2"/>
    <property type="match status" value="1"/>
</dbReference>
<proteinExistence type="inferred from homology"/>
<feature type="transmembrane region" description="Helical" evidence="6">
    <location>
        <begin position="101"/>
        <end position="126"/>
    </location>
</feature>
<organism evidence="8 9">
    <name type="scientific">Rhynchophorus ferrugineus</name>
    <name type="common">Red palm weevil</name>
    <name type="synonym">Curculio ferrugineus</name>
    <dbReference type="NCBI Taxonomy" id="354439"/>
    <lineage>
        <taxon>Eukaryota</taxon>
        <taxon>Metazoa</taxon>
        <taxon>Ecdysozoa</taxon>
        <taxon>Arthropoda</taxon>
        <taxon>Hexapoda</taxon>
        <taxon>Insecta</taxon>
        <taxon>Pterygota</taxon>
        <taxon>Neoptera</taxon>
        <taxon>Endopterygota</taxon>
        <taxon>Coleoptera</taxon>
        <taxon>Polyphaga</taxon>
        <taxon>Cucujiformia</taxon>
        <taxon>Curculionidae</taxon>
        <taxon>Dryophthorinae</taxon>
        <taxon>Rhynchophorus</taxon>
    </lineage>
</organism>